<dbReference type="SUPFAM" id="SSF49464">
    <property type="entry name" value="Carboxypeptidase regulatory domain-like"/>
    <property type="match status" value="1"/>
</dbReference>
<dbReference type="InterPro" id="IPR008969">
    <property type="entry name" value="CarboxyPept-like_regulatory"/>
</dbReference>
<evidence type="ECO:0000313" key="2">
    <source>
        <dbReference type="Proteomes" id="UP000217431"/>
    </source>
</evidence>
<dbReference type="SUPFAM" id="SSF56935">
    <property type="entry name" value="Porins"/>
    <property type="match status" value="1"/>
</dbReference>
<dbReference type="AlphaFoldDB" id="A0A0S3UH02"/>
<dbReference type="EMBL" id="AP014597">
    <property type="protein sequence ID" value="BAU16793.1"/>
    <property type="molecule type" value="Genomic_DNA"/>
</dbReference>
<dbReference type="RefSeq" id="WP_096404891.1">
    <property type="nucleotide sequence ID" value="NZ_AP014597.1"/>
</dbReference>
<name>A0A0S3UH02_PREIN</name>
<protein>
    <recommendedName>
        <fullName evidence="3">Outer membrane protein beta-barrel domain-containing protein</fullName>
    </recommendedName>
</protein>
<dbReference type="Proteomes" id="UP000217431">
    <property type="component" value="Chromosome I"/>
</dbReference>
<gene>
    <name evidence="1" type="ORF">PIOMA14_I_0284</name>
</gene>
<organism evidence="1 2">
    <name type="scientific">Prevotella intermedia</name>
    <dbReference type="NCBI Taxonomy" id="28131"/>
    <lineage>
        <taxon>Bacteria</taxon>
        <taxon>Pseudomonadati</taxon>
        <taxon>Bacteroidota</taxon>
        <taxon>Bacteroidia</taxon>
        <taxon>Bacteroidales</taxon>
        <taxon>Prevotellaceae</taxon>
        <taxon>Prevotella</taxon>
    </lineage>
</organism>
<sequence>MIKRKLLLCIAIFFWVEVVTNAQSLRGRVIDDKGNPVEIATIYLSADKTTTGLISSCISDSLGYFILDWHNHSVGYLNVSHIEYNSYQEKIELKQQAECVEVTLLPRAIHLREVKVVGDRSSVISTKNGAKIYRLSSNASKMKNIYSSLQEIPDLIVNVAEQKIDLVGGGQALILINGVYTGQDLMALSSADIDKVEIKNTIPQEYRHLGYSCMVNIHTRTVKEKNYTTNLGVYTHPKIIFGIADFSATLETNKYTLFGTVKGFGFLDNKSNVSENAQGKLYNFTQNSQRVSDYKNLSIAAGGHIKWNKDATTSIGLIYSTKPQQYKSENHIDILSTGNQLYSYDYSRSYSDCLNGYTVNVYHSHLIKHFGRFSLYGSFYNGTNKNNTTNTQSNNSINGILVQKQELHSNLREFNAGVKYNKSLWGGNIEIGNSTQGKSSFITRDGKQTSSSQLKNYFYTEYSKQIGKWDILCSLGWDIFVSHFNKGSFTTQTFLPILNMTYKQGGNSLRFLYQKDYFIPSITQLSPINSSYLFTGSLLGNPSLIPETSHTIKLSYEISRKPYYWQVYLKNDLIQDKVFMFTKSSESLSTTISFENAKSLFWVADLGTILRLKYRGAMLNIQGGYRMTAFSNRREYNLFGGMQLNYSWKKLYASLSLSLPYIARSIETYQKSSPESQINITYAINNMFDINLGVRYVFSKKSFEKTESLDNYSYHYLNEFSNRGNIILLGFRIKFSSKKSGTRLDTNIIKEQERNRILSD</sequence>
<evidence type="ECO:0000313" key="1">
    <source>
        <dbReference type="EMBL" id="BAU16793.1"/>
    </source>
</evidence>
<reference evidence="1 2" key="1">
    <citation type="journal article" date="2016" name="DNA Res.">
        <title>The complete genome sequencing of Prevotella intermedia strain OMA14 and a subsequent fine-scale, intra-species genomic comparison reveal an unusual amplification of conjugative and mobile transposons and identify a novel Prevotella-lineage-specific repeat.</title>
        <authorList>
            <person name="Naito M."/>
            <person name="Ogura Y."/>
            <person name="Itoh T."/>
            <person name="Shoji M."/>
            <person name="Okamoto M."/>
            <person name="Hayashi T."/>
            <person name="Nakayama K."/>
        </authorList>
    </citation>
    <scope>NUCLEOTIDE SEQUENCE [LARGE SCALE GENOMIC DNA]</scope>
    <source>
        <strain evidence="1 2">OMA14</strain>
    </source>
</reference>
<accession>A0A0S3UH02</accession>
<evidence type="ECO:0008006" key="3">
    <source>
        <dbReference type="Google" id="ProtNLM"/>
    </source>
</evidence>
<proteinExistence type="predicted"/>